<dbReference type="AlphaFoldDB" id="A0A1W6ZPK0"/>
<dbReference type="Proteomes" id="UP000194137">
    <property type="component" value="Chromosome"/>
</dbReference>
<dbReference type="OrthoDB" id="8018072at2"/>
<proteinExistence type="predicted"/>
<evidence type="ECO:0000313" key="2">
    <source>
        <dbReference type="Proteomes" id="UP000194137"/>
    </source>
</evidence>
<name>A0A1W6ZPK0_9HYPH</name>
<dbReference type="EMBL" id="CP021112">
    <property type="protein sequence ID" value="ARP99299.1"/>
    <property type="molecule type" value="Genomic_DNA"/>
</dbReference>
<reference evidence="1 2" key="1">
    <citation type="submission" date="2017-05" db="EMBL/GenBank/DDBJ databases">
        <title>Full genome sequence of Pseudorhodoplanes sinuspersici.</title>
        <authorList>
            <person name="Dastgheib S.M.M."/>
            <person name="Shavandi M."/>
            <person name="Tirandaz H."/>
        </authorList>
    </citation>
    <scope>NUCLEOTIDE SEQUENCE [LARGE SCALE GENOMIC DNA]</scope>
    <source>
        <strain evidence="1 2">RIPI110</strain>
    </source>
</reference>
<evidence type="ECO:0000313" key="1">
    <source>
        <dbReference type="EMBL" id="ARP99299.1"/>
    </source>
</evidence>
<accession>A0A1W6ZPK0</accession>
<protein>
    <submittedName>
        <fullName evidence="1">Uncharacterized protein</fullName>
    </submittedName>
</protein>
<gene>
    <name evidence="1" type="ORF">CAK95_09555</name>
</gene>
<organism evidence="1 2">
    <name type="scientific">Pseudorhodoplanes sinuspersici</name>
    <dbReference type="NCBI Taxonomy" id="1235591"/>
    <lineage>
        <taxon>Bacteria</taxon>
        <taxon>Pseudomonadati</taxon>
        <taxon>Pseudomonadota</taxon>
        <taxon>Alphaproteobacteria</taxon>
        <taxon>Hyphomicrobiales</taxon>
        <taxon>Pseudorhodoplanes</taxon>
    </lineage>
</organism>
<dbReference type="KEGG" id="psin:CAK95_09555"/>
<keyword evidence="2" id="KW-1185">Reference proteome</keyword>
<sequence>MQARRLYSGILSIAAAVLTVMPGLEAYAQSTNLPPVTVEKPKQKPAQRQVQGPNREPIRIPVNSSGCKAARSPGKPYFVEFRSRTAVSYGHTFVFYGRLGQGNRFASYKVAGLHPKGDDPQVYMQGMMVPVPSETGASWGDLDEQYLTARFCVTLTEAEYRKVEAAINRLKATKTTWHATTYNCNAFAADIARAANLDPPNPNMYLPEQFIKRMADLNTRSSGMNFSSFMQGPARQR</sequence>
<dbReference type="RefSeq" id="WP_086087708.1">
    <property type="nucleotide sequence ID" value="NZ_CP021112.1"/>
</dbReference>